<evidence type="ECO:0000256" key="5">
    <source>
        <dbReference type="ARBA" id="ARBA00023125"/>
    </source>
</evidence>
<keyword evidence="2" id="KW-0479">Metal-binding</keyword>
<sequence>MLPHSSSHSHSPSRPRQPPPSRGSKLGYYRASIACVGCRRSKTRCLLTPSREQDSCLNCRRKNQPCAFLTVDKKPPDWVRSKGRPTRSESTSASESESSASSQLSVSPSTTALNVPRDYPGSGDTDAQASQQQRKQRNLLVPWDGNVHVPEFSFGTLPTPTPEAHADLEGWVYGNLDSFVSLDHMGNTNAGPTIPQYSGLSPSPGLGWDINALPLEYPYNPYPLETGQFYPAFDPAALARLAPYGDDGYSYQISGAGT</sequence>
<keyword evidence="5" id="KW-0238">DNA-binding</keyword>
<evidence type="ECO:0000313" key="11">
    <source>
        <dbReference type="Proteomes" id="UP000019478"/>
    </source>
</evidence>
<feature type="compositionally biased region" description="Low complexity" evidence="8">
    <location>
        <begin position="1"/>
        <end position="14"/>
    </location>
</feature>
<evidence type="ECO:0000313" key="10">
    <source>
        <dbReference type="EMBL" id="EXJ86432.1"/>
    </source>
</evidence>
<feature type="domain" description="Zn(2)-C6 fungal-type" evidence="9">
    <location>
        <begin position="34"/>
        <end position="68"/>
    </location>
</feature>
<dbReference type="PANTHER" id="PTHR31313:SF81">
    <property type="entry name" value="TY1 ENHANCER ACTIVATOR"/>
    <property type="match status" value="1"/>
</dbReference>
<dbReference type="GeneID" id="19167511"/>
<dbReference type="GO" id="GO:0008270">
    <property type="term" value="F:zinc ion binding"/>
    <property type="evidence" value="ECO:0007669"/>
    <property type="project" value="InterPro"/>
</dbReference>
<keyword evidence="3" id="KW-0862">Zinc</keyword>
<dbReference type="AlphaFoldDB" id="W9Y0W4"/>
<reference evidence="10 11" key="1">
    <citation type="submission" date="2013-03" db="EMBL/GenBank/DDBJ databases">
        <title>The Genome Sequence of Capronia epimyces CBS 606.96.</title>
        <authorList>
            <consortium name="The Broad Institute Genomics Platform"/>
            <person name="Cuomo C."/>
            <person name="de Hoog S."/>
            <person name="Gorbushina A."/>
            <person name="Walker B."/>
            <person name="Young S.K."/>
            <person name="Zeng Q."/>
            <person name="Gargeya S."/>
            <person name="Fitzgerald M."/>
            <person name="Haas B."/>
            <person name="Abouelleil A."/>
            <person name="Allen A.W."/>
            <person name="Alvarado L."/>
            <person name="Arachchi H.M."/>
            <person name="Berlin A.M."/>
            <person name="Chapman S.B."/>
            <person name="Gainer-Dewar J."/>
            <person name="Goldberg J."/>
            <person name="Griggs A."/>
            <person name="Gujja S."/>
            <person name="Hansen M."/>
            <person name="Howarth C."/>
            <person name="Imamovic A."/>
            <person name="Ireland A."/>
            <person name="Larimer J."/>
            <person name="McCowan C."/>
            <person name="Murphy C."/>
            <person name="Pearson M."/>
            <person name="Poon T.W."/>
            <person name="Priest M."/>
            <person name="Roberts A."/>
            <person name="Saif S."/>
            <person name="Shea T."/>
            <person name="Sisk P."/>
            <person name="Sykes S."/>
            <person name="Wortman J."/>
            <person name="Nusbaum C."/>
            <person name="Birren B."/>
        </authorList>
    </citation>
    <scope>NUCLEOTIDE SEQUENCE [LARGE SCALE GENOMIC DNA]</scope>
    <source>
        <strain evidence="10 11">CBS 606.96</strain>
    </source>
</reference>
<gene>
    <name evidence="10" type="ORF">A1O3_03383</name>
</gene>
<dbReference type="PANTHER" id="PTHR31313">
    <property type="entry name" value="TY1 ENHANCER ACTIVATOR"/>
    <property type="match status" value="1"/>
</dbReference>
<dbReference type="Gene3D" id="4.10.240.10">
    <property type="entry name" value="Zn(2)-C6 fungal-type DNA-binding domain"/>
    <property type="match status" value="1"/>
</dbReference>
<organism evidence="10 11">
    <name type="scientific">Capronia epimyces CBS 606.96</name>
    <dbReference type="NCBI Taxonomy" id="1182542"/>
    <lineage>
        <taxon>Eukaryota</taxon>
        <taxon>Fungi</taxon>
        <taxon>Dikarya</taxon>
        <taxon>Ascomycota</taxon>
        <taxon>Pezizomycotina</taxon>
        <taxon>Eurotiomycetes</taxon>
        <taxon>Chaetothyriomycetidae</taxon>
        <taxon>Chaetothyriales</taxon>
        <taxon>Herpotrichiellaceae</taxon>
        <taxon>Capronia</taxon>
    </lineage>
</organism>
<evidence type="ECO:0000256" key="2">
    <source>
        <dbReference type="ARBA" id="ARBA00022723"/>
    </source>
</evidence>
<dbReference type="OrthoDB" id="4150019at2759"/>
<comment type="subcellular location">
    <subcellularLocation>
        <location evidence="1">Nucleus</location>
    </subcellularLocation>
</comment>
<dbReference type="GO" id="GO:0003677">
    <property type="term" value="F:DNA binding"/>
    <property type="evidence" value="ECO:0007669"/>
    <property type="project" value="UniProtKB-KW"/>
</dbReference>
<dbReference type="InterPro" id="IPR051615">
    <property type="entry name" value="Transcr_Regulatory_Elem"/>
</dbReference>
<feature type="region of interest" description="Disordered" evidence="8">
    <location>
        <begin position="1"/>
        <end position="25"/>
    </location>
</feature>
<dbReference type="PROSITE" id="PS00463">
    <property type="entry name" value="ZN2_CY6_FUNGAL_1"/>
    <property type="match status" value="1"/>
</dbReference>
<evidence type="ECO:0000256" key="1">
    <source>
        <dbReference type="ARBA" id="ARBA00004123"/>
    </source>
</evidence>
<keyword evidence="6" id="KW-0804">Transcription</keyword>
<keyword evidence="4" id="KW-0805">Transcription regulation</keyword>
<dbReference type="RefSeq" id="XP_007731711.1">
    <property type="nucleotide sequence ID" value="XM_007733521.1"/>
</dbReference>
<comment type="caution">
    <text evidence="10">The sequence shown here is derived from an EMBL/GenBank/DDBJ whole genome shotgun (WGS) entry which is preliminary data.</text>
</comment>
<dbReference type="InterPro" id="IPR036864">
    <property type="entry name" value="Zn2-C6_fun-type_DNA-bd_sf"/>
</dbReference>
<feature type="region of interest" description="Disordered" evidence="8">
    <location>
        <begin position="73"/>
        <end position="135"/>
    </location>
</feature>
<dbReference type="InterPro" id="IPR001138">
    <property type="entry name" value="Zn2Cys6_DnaBD"/>
</dbReference>
<evidence type="ECO:0000256" key="6">
    <source>
        <dbReference type="ARBA" id="ARBA00023163"/>
    </source>
</evidence>
<dbReference type="Proteomes" id="UP000019478">
    <property type="component" value="Unassembled WGS sequence"/>
</dbReference>
<dbReference type="CDD" id="cd00067">
    <property type="entry name" value="GAL4"/>
    <property type="match status" value="1"/>
</dbReference>
<dbReference type="GO" id="GO:0005634">
    <property type="term" value="C:nucleus"/>
    <property type="evidence" value="ECO:0007669"/>
    <property type="project" value="UniProtKB-SubCell"/>
</dbReference>
<evidence type="ECO:0000256" key="4">
    <source>
        <dbReference type="ARBA" id="ARBA00023015"/>
    </source>
</evidence>
<evidence type="ECO:0000256" key="3">
    <source>
        <dbReference type="ARBA" id="ARBA00022833"/>
    </source>
</evidence>
<dbReference type="GO" id="GO:0000981">
    <property type="term" value="F:DNA-binding transcription factor activity, RNA polymerase II-specific"/>
    <property type="evidence" value="ECO:0007669"/>
    <property type="project" value="InterPro"/>
</dbReference>
<accession>W9Y0W4</accession>
<dbReference type="HOGENOM" id="CLU_1147088_0_0_1"/>
<dbReference type="SUPFAM" id="SSF57701">
    <property type="entry name" value="Zn2/Cys6 DNA-binding domain"/>
    <property type="match status" value="1"/>
</dbReference>
<evidence type="ECO:0000256" key="8">
    <source>
        <dbReference type="SAM" id="MobiDB-lite"/>
    </source>
</evidence>
<name>W9Y0W4_9EURO</name>
<evidence type="ECO:0000256" key="7">
    <source>
        <dbReference type="ARBA" id="ARBA00023242"/>
    </source>
</evidence>
<evidence type="ECO:0000259" key="9">
    <source>
        <dbReference type="PROSITE" id="PS50048"/>
    </source>
</evidence>
<dbReference type="PROSITE" id="PS50048">
    <property type="entry name" value="ZN2_CY6_FUNGAL_2"/>
    <property type="match status" value="1"/>
</dbReference>
<proteinExistence type="predicted"/>
<dbReference type="EMBL" id="AMGY01000003">
    <property type="protein sequence ID" value="EXJ86432.1"/>
    <property type="molecule type" value="Genomic_DNA"/>
</dbReference>
<protein>
    <recommendedName>
        <fullName evidence="9">Zn(2)-C6 fungal-type domain-containing protein</fullName>
    </recommendedName>
</protein>
<keyword evidence="11" id="KW-1185">Reference proteome</keyword>
<feature type="compositionally biased region" description="Low complexity" evidence="8">
    <location>
        <begin position="88"/>
        <end position="112"/>
    </location>
</feature>
<keyword evidence="7" id="KW-0539">Nucleus</keyword>